<dbReference type="GO" id="GO:0016020">
    <property type="term" value="C:membrane"/>
    <property type="evidence" value="ECO:0007669"/>
    <property type="project" value="UniProtKB-SubCell"/>
</dbReference>
<dbReference type="RefSeq" id="WP_245770732.1">
    <property type="nucleotide sequence ID" value="NZ_FOAG01000014.1"/>
</dbReference>
<feature type="transmembrane region" description="Helical" evidence="5">
    <location>
        <begin position="71"/>
        <end position="96"/>
    </location>
</feature>
<dbReference type="InterPro" id="IPR006977">
    <property type="entry name" value="Yip1_dom"/>
</dbReference>
<evidence type="ECO:0000313" key="8">
    <source>
        <dbReference type="Proteomes" id="UP000199582"/>
    </source>
</evidence>
<sequence>MTRTRFNALILQTLFQPREAAGVLIGMDLPRQWLWMALALMSVLNAIVYSLSLQMTASGDPTATALMPPAFHAPLLFAIFLFGALAITVLTLTWIGQRLGGRAEMDDILVLIGWLQVLRLILQVVVVVLVLVVPVLGAMVIFVGSLWGIYILVGFVDAAHRFDNMFKAVGVILLSLIAMAVALSIVLSVLGVAVVGGA</sequence>
<evidence type="ECO:0000313" key="7">
    <source>
        <dbReference type="EMBL" id="SEM16444.1"/>
    </source>
</evidence>
<evidence type="ECO:0000256" key="3">
    <source>
        <dbReference type="ARBA" id="ARBA00022989"/>
    </source>
</evidence>
<keyword evidence="4 5" id="KW-0472">Membrane</keyword>
<feature type="transmembrane region" description="Helical" evidence="5">
    <location>
        <begin position="108"/>
        <end position="132"/>
    </location>
</feature>
<feature type="transmembrane region" description="Helical" evidence="5">
    <location>
        <begin position="138"/>
        <end position="156"/>
    </location>
</feature>
<evidence type="ECO:0000256" key="5">
    <source>
        <dbReference type="SAM" id="Phobius"/>
    </source>
</evidence>
<evidence type="ECO:0000256" key="4">
    <source>
        <dbReference type="ARBA" id="ARBA00023136"/>
    </source>
</evidence>
<organism evidence="7 8">
    <name type="scientific">Roseovarius azorensis</name>
    <dbReference type="NCBI Taxonomy" id="1287727"/>
    <lineage>
        <taxon>Bacteria</taxon>
        <taxon>Pseudomonadati</taxon>
        <taxon>Pseudomonadota</taxon>
        <taxon>Alphaproteobacteria</taxon>
        <taxon>Rhodobacterales</taxon>
        <taxon>Roseobacteraceae</taxon>
        <taxon>Roseovarius</taxon>
    </lineage>
</organism>
<feature type="transmembrane region" description="Helical" evidence="5">
    <location>
        <begin position="168"/>
        <end position="195"/>
    </location>
</feature>
<keyword evidence="2 5" id="KW-0812">Transmembrane</keyword>
<comment type="subcellular location">
    <subcellularLocation>
        <location evidence="1">Membrane</location>
        <topology evidence="1">Multi-pass membrane protein</topology>
    </subcellularLocation>
</comment>
<accession>A0A1H7W542</accession>
<dbReference type="Proteomes" id="UP000199582">
    <property type="component" value="Unassembled WGS sequence"/>
</dbReference>
<dbReference type="STRING" id="1287727.SAMN05443999_11451"/>
<keyword evidence="8" id="KW-1185">Reference proteome</keyword>
<evidence type="ECO:0000259" key="6">
    <source>
        <dbReference type="Pfam" id="PF04893"/>
    </source>
</evidence>
<feature type="transmembrane region" description="Helical" evidence="5">
    <location>
        <begin position="33"/>
        <end position="51"/>
    </location>
</feature>
<dbReference type="AlphaFoldDB" id="A0A1H7W542"/>
<evidence type="ECO:0000256" key="1">
    <source>
        <dbReference type="ARBA" id="ARBA00004141"/>
    </source>
</evidence>
<keyword evidence="3 5" id="KW-1133">Transmembrane helix</keyword>
<reference evidence="7 8" key="1">
    <citation type="submission" date="2016-10" db="EMBL/GenBank/DDBJ databases">
        <authorList>
            <person name="de Groot N.N."/>
        </authorList>
    </citation>
    <scope>NUCLEOTIDE SEQUENCE [LARGE SCALE GENOMIC DNA]</scope>
    <source>
        <strain evidence="7 8">DSM 100674</strain>
    </source>
</reference>
<dbReference type="Pfam" id="PF04893">
    <property type="entry name" value="Yip1"/>
    <property type="match status" value="1"/>
</dbReference>
<proteinExistence type="predicted"/>
<feature type="domain" description="Yip1" evidence="6">
    <location>
        <begin position="12"/>
        <end position="184"/>
    </location>
</feature>
<dbReference type="EMBL" id="FOAG01000014">
    <property type="protein sequence ID" value="SEM16444.1"/>
    <property type="molecule type" value="Genomic_DNA"/>
</dbReference>
<evidence type="ECO:0000256" key="2">
    <source>
        <dbReference type="ARBA" id="ARBA00022692"/>
    </source>
</evidence>
<gene>
    <name evidence="7" type="ORF">SAMN05443999_11451</name>
</gene>
<protein>
    <submittedName>
        <fullName evidence="7">Yip1 domain-containing protein</fullName>
    </submittedName>
</protein>
<name>A0A1H7W542_9RHOB</name>